<gene>
    <name evidence="3" type="ORF">Din_040456</name>
</gene>
<dbReference type="EMBL" id="GHES01040456">
    <property type="protein sequence ID" value="MPA71015.1"/>
    <property type="molecule type" value="Transcribed_RNA"/>
</dbReference>
<dbReference type="InterPro" id="IPR015590">
    <property type="entry name" value="Aldehyde_DH_dom"/>
</dbReference>
<dbReference type="SUPFAM" id="SSF53720">
    <property type="entry name" value="ALDH-like"/>
    <property type="match status" value="1"/>
</dbReference>
<organism evidence="3">
    <name type="scientific">Davidia involucrata</name>
    <name type="common">Dove tree</name>
    <dbReference type="NCBI Taxonomy" id="16924"/>
    <lineage>
        <taxon>Eukaryota</taxon>
        <taxon>Viridiplantae</taxon>
        <taxon>Streptophyta</taxon>
        <taxon>Embryophyta</taxon>
        <taxon>Tracheophyta</taxon>
        <taxon>Spermatophyta</taxon>
        <taxon>Magnoliopsida</taxon>
        <taxon>eudicotyledons</taxon>
        <taxon>Gunneridae</taxon>
        <taxon>Pentapetalae</taxon>
        <taxon>asterids</taxon>
        <taxon>Cornales</taxon>
        <taxon>Nyssaceae</taxon>
        <taxon>Davidia</taxon>
    </lineage>
</organism>
<dbReference type="GO" id="GO:0006574">
    <property type="term" value="P:L-valine catabolic process"/>
    <property type="evidence" value="ECO:0007669"/>
    <property type="project" value="TreeGrafter"/>
</dbReference>
<name>A0A5B7BQP4_DAVIN</name>
<dbReference type="GO" id="GO:0005739">
    <property type="term" value="C:mitochondrion"/>
    <property type="evidence" value="ECO:0007669"/>
    <property type="project" value="TreeGrafter"/>
</dbReference>
<dbReference type="AlphaFoldDB" id="A0A5B7BQP4"/>
<dbReference type="PANTHER" id="PTHR43866:SF3">
    <property type="entry name" value="METHYLMALONATE-SEMIALDEHYDE DEHYDROGENASE [ACYLATING], MITOCHONDRIAL"/>
    <property type="match status" value="1"/>
</dbReference>
<comment type="similarity">
    <text evidence="1">Belongs to the aldehyde dehydrogenase family.</text>
</comment>
<dbReference type="PANTHER" id="PTHR43866">
    <property type="entry name" value="MALONATE-SEMIALDEHYDE DEHYDROGENASE"/>
    <property type="match status" value="1"/>
</dbReference>
<evidence type="ECO:0000313" key="3">
    <source>
        <dbReference type="EMBL" id="MPA71015.1"/>
    </source>
</evidence>
<dbReference type="Gene3D" id="3.40.309.10">
    <property type="entry name" value="Aldehyde Dehydrogenase, Chain A, domain 2"/>
    <property type="match status" value="1"/>
</dbReference>
<evidence type="ECO:0000256" key="1">
    <source>
        <dbReference type="ARBA" id="ARBA00009986"/>
    </source>
</evidence>
<sequence>MECYKEEIFGPVLLCMQTDSLDEAINIVNRNKYGIGASIFTSSGAASRKFQTEIEAGQARQSIFFTCPAAGLKYKRTDPLEIILNPKLLELCLINCEGFWTEFLPCWIEN</sequence>
<dbReference type="Pfam" id="PF00171">
    <property type="entry name" value="Aldedh"/>
    <property type="match status" value="1"/>
</dbReference>
<evidence type="ECO:0000259" key="2">
    <source>
        <dbReference type="Pfam" id="PF00171"/>
    </source>
</evidence>
<accession>A0A5B7BQP4</accession>
<reference evidence="3" key="1">
    <citation type="submission" date="2019-08" db="EMBL/GenBank/DDBJ databases">
        <title>Reference gene set and small RNA set construction with multiple tissues from Davidia involucrata Baill.</title>
        <authorList>
            <person name="Yang H."/>
            <person name="Zhou C."/>
            <person name="Li G."/>
            <person name="Wang J."/>
            <person name="Gao P."/>
            <person name="Wang M."/>
            <person name="Wang R."/>
            <person name="Zhao Y."/>
        </authorList>
    </citation>
    <scope>NUCLEOTIDE SEQUENCE</scope>
    <source>
        <tissue evidence="3">Mixed with DoveR01_LX</tissue>
    </source>
</reference>
<protein>
    <recommendedName>
        <fullName evidence="2">Aldehyde dehydrogenase domain-containing protein</fullName>
    </recommendedName>
</protein>
<dbReference type="InterPro" id="IPR016161">
    <property type="entry name" value="Ald_DH/histidinol_DH"/>
</dbReference>
<dbReference type="GO" id="GO:0004491">
    <property type="term" value="F:methylmalonate-semialdehyde dehydrogenase (acylating, NAD) activity"/>
    <property type="evidence" value="ECO:0007669"/>
    <property type="project" value="InterPro"/>
</dbReference>
<dbReference type="GO" id="GO:0006210">
    <property type="term" value="P:thymine catabolic process"/>
    <property type="evidence" value="ECO:0007669"/>
    <property type="project" value="TreeGrafter"/>
</dbReference>
<dbReference type="InterPro" id="IPR010061">
    <property type="entry name" value="MeMal-semiAld_DH"/>
</dbReference>
<feature type="domain" description="Aldehyde dehydrogenase" evidence="2">
    <location>
        <begin position="1"/>
        <end position="58"/>
    </location>
</feature>
<proteinExistence type="inferred from homology"/>
<dbReference type="InterPro" id="IPR016163">
    <property type="entry name" value="Ald_DH_C"/>
</dbReference>